<organism evidence="1 2">
    <name type="scientific">Candidatus Desulfatibia vada</name>
    <dbReference type="NCBI Taxonomy" id="2841696"/>
    <lineage>
        <taxon>Bacteria</taxon>
        <taxon>Pseudomonadati</taxon>
        <taxon>Thermodesulfobacteriota</taxon>
        <taxon>Desulfobacteria</taxon>
        <taxon>Desulfobacterales</taxon>
        <taxon>Desulfobacterales incertae sedis</taxon>
        <taxon>Candidatus Desulfatibia</taxon>
    </lineage>
</organism>
<reference evidence="1 2" key="1">
    <citation type="submission" date="2020-08" db="EMBL/GenBank/DDBJ databases">
        <title>Bridging the membrane lipid divide: bacteria of the FCB group superphylum have the potential to synthesize archaeal ether lipids.</title>
        <authorList>
            <person name="Villanueva L."/>
            <person name="Von Meijenfeldt F.A.B."/>
            <person name="Westbye A.B."/>
            <person name="Yadav S."/>
            <person name="Hopmans E.C."/>
            <person name="Dutilh B.E."/>
            <person name="Sinninghe Damste J.S."/>
        </authorList>
    </citation>
    <scope>NUCLEOTIDE SEQUENCE [LARGE SCALE GENOMIC DNA]</scope>
    <source>
        <strain evidence="1">NIOZ-UU17</strain>
    </source>
</reference>
<name>A0A8J6TRA2_9BACT</name>
<dbReference type="AlphaFoldDB" id="A0A8J6TRA2"/>
<dbReference type="InterPro" id="IPR016024">
    <property type="entry name" value="ARM-type_fold"/>
</dbReference>
<dbReference type="Pfam" id="PF08713">
    <property type="entry name" value="DNA_alkylation"/>
    <property type="match status" value="1"/>
</dbReference>
<proteinExistence type="predicted"/>
<dbReference type="PANTHER" id="PTHR34070:SF1">
    <property type="entry name" value="DNA ALKYLATION REPAIR PROTEIN"/>
    <property type="match status" value="1"/>
</dbReference>
<protein>
    <submittedName>
        <fullName evidence="1">DNA alkylation repair protein</fullName>
    </submittedName>
</protein>
<dbReference type="InterPro" id="IPR014825">
    <property type="entry name" value="DNA_alkylation"/>
</dbReference>
<accession>A0A8J6TRA2</accession>
<dbReference type="Gene3D" id="1.25.10.90">
    <property type="match status" value="1"/>
</dbReference>
<evidence type="ECO:0000313" key="1">
    <source>
        <dbReference type="EMBL" id="MBC8433613.1"/>
    </source>
</evidence>
<dbReference type="SUPFAM" id="SSF48371">
    <property type="entry name" value="ARM repeat"/>
    <property type="match status" value="1"/>
</dbReference>
<dbReference type="CDD" id="cd06561">
    <property type="entry name" value="AlkD_like"/>
    <property type="match status" value="1"/>
</dbReference>
<dbReference type="PANTHER" id="PTHR34070">
    <property type="entry name" value="ARMADILLO-TYPE FOLD"/>
    <property type="match status" value="1"/>
</dbReference>
<dbReference type="Proteomes" id="UP000605201">
    <property type="component" value="Unassembled WGS sequence"/>
</dbReference>
<sequence>MPLKIIEKRLQKLADKKTAETLQKFFKTGPGEYGEGDVFLGIRVPELRKLAKKYQDIPTEAAIELLISPIHEKRLLALFIIIHKYNQGNPNKKKEIYELYLKNSRHVNSWDLVDASAAHIVGTFLMNKSKAPLYRLAASNNLWQRRIAIIATFTFIKNGQFSETLKISKLLLADQEDLIHKAVGWMLREVGKRDMPTSEAFLKEHYRVMPRTMLRYAIEKFPEPHRQKYLKGEI</sequence>
<comment type="caution">
    <text evidence="1">The sequence shown here is derived from an EMBL/GenBank/DDBJ whole genome shotgun (WGS) entry which is preliminary data.</text>
</comment>
<evidence type="ECO:0000313" key="2">
    <source>
        <dbReference type="Proteomes" id="UP000605201"/>
    </source>
</evidence>
<dbReference type="EMBL" id="JACNIG010000311">
    <property type="protein sequence ID" value="MBC8433613.1"/>
    <property type="molecule type" value="Genomic_DNA"/>
</dbReference>
<gene>
    <name evidence="1" type="ORF">H8D96_17025</name>
</gene>